<accession>A0A941DIZ7</accession>
<protein>
    <submittedName>
        <fullName evidence="1">DUF3224 domain-containing protein</fullName>
    </submittedName>
</protein>
<evidence type="ECO:0000313" key="2">
    <source>
        <dbReference type="Proteomes" id="UP000680067"/>
    </source>
</evidence>
<dbReference type="InterPro" id="IPR021607">
    <property type="entry name" value="DUF3224"/>
</dbReference>
<dbReference type="InterPro" id="IPR023159">
    <property type="entry name" value="SO1590-like_sf"/>
</dbReference>
<name>A0A941DIZ7_9BURK</name>
<dbReference type="Gene3D" id="2.40.350.10">
    <property type="entry name" value="SO1590-like"/>
    <property type="match status" value="1"/>
</dbReference>
<proteinExistence type="predicted"/>
<dbReference type="Pfam" id="PF11528">
    <property type="entry name" value="DUF3224"/>
    <property type="match status" value="1"/>
</dbReference>
<reference evidence="1" key="1">
    <citation type="submission" date="2021-04" db="EMBL/GenBank/DDBJ databases">
        <title>novel species isolated from subtropical streams in China.</title>
        <authorList>
            <person name="Lu H."/>
        </authorList>
    </citation>
    <scope>NUCLEOTIDE SEQUENCE</scope>
    <source>
        <strain evidence="1">LFS511W</strain>
    </source>
</reference>
<comment type="caution">
    <text evidence="1">The sequence shown here is derived from an EMBL/GenBank/DDBJ whole genome shotgun (WGS) entry which is preliminary data.</text>
</comment>
<sequence>MQQIRGSFEVQLQAQPAADAIVSAELGRRTIVKQFHGELQASSLGEMLSVHTPVKGSAAYVALERVSGTLSGRQGSFVLMHTGLMDKGQSSLTVQVVPDSGTDALQGLSGSMQIEIREGKHFYVFDYQLPSAQSPD</sequence>
<dbReference type="Proteomes" id="UP000680067">
    <property type="component" value="Unassembled WGS sequence"/>
</dbReference>
<dbReference type="EMBL" id="JAGSPN010000003">
    <property type="protein sequence ID" value="MBR7781832.1"/>
    <property type="molecule type" value="Genomic_DNA"/>
</dbReference>
<gene>
    <name evidence="1" type="ORF">KDM89_06745</name>
</gene>
<evidence type="ECO:0000313" key="1">
    <source>
        <dbReference type="EMBL" id="MBR7781832.1"/>
    </source>
</evidence>
<keyword evidence="2" id="KW-1185">Reference proteome</keyword>
<organism evidence="1 2">
    <name type="scientific">Undibacterium luofuense</name>
    <dbReference type="NCBI Taxonomy" id="2828733"/>
    <lineage>
        <taxon>Bacteria</taxon>
        <taxon>Pseudomonadati</taxon>
        <taxon>Pseudomonadota</taxon>
        <taxon>Betaproteobacteria</taxon>
        <taxon>Burkholderiales</taxon>
        <taxon>Oxalobacteraceae</taxon>
        <taxon>Undibacterium</taxon>
    </lineage>
</organism>
<dbReference type="SUPFAM" id="SSF159238">
    <property type="entry name" value="SO1590-like"/>
    <property type="match status" value="1"/>
</dbReference>
<dbReference type="AlphaFoldDB" id="A0A941DIZ7"/>